<comment type="function">
    <text evidence="2 14">Cell wall formation.</text>
</comment>
<dbReference type="RefSeq" id="WP_111275757.1">
    <property type="nucleotide sequence ID" value="NZ_QFYS01000003.1"/>
</dbReference>
<dbReference type="PROSITE" id="PS00843">
    <property type="entry name" value="DALA_DALA_LIGASE_1"/>
    <property type="match status" value="1"/>
</dbReference>
<dbReference type="InterPro" id="IPR011095">
    <property type="entry name" value="Dala_Dala_lig_C"/>
</dbReference>
<keyword evidence="12 14" id="KW-0961">Cell wall biogenesis/degradation</keyword>
<keyword evidence="16" id="KW-0479">Metal-binding</keyword>
<keyword evidence="10 14" id="KW-0133">Cell shape</keyword>
<dbReference type="GO" id="GO:0005524">
    <property type="term" value="F:ATP binding"/>
    <property type="evidence" value="ECO:0007669"/>
    <property type="project" value="UniProtKB-UniRule"/>
</dbReference>
<evidence type="ECO:0000256" key="10">
    <source>
        <dbReference type="ARBA" id="ARBA00022960"/>
    </source>
</evidence>
<dbReference type="Pfam" id="PF07478">
    <property type="entry name" value="Dala_Dala_lig_C"/>
    <property type="match status" value="1"/>
</dbReference>
<dbReference type="EMBL" id="QFYS01000003">
    <property type="protein sequence ID" value="RAK66448.1"/>
    <property type="molecule type" value="Genomic_DNA"/>
</dbReference>
<dbReference type="SUPFAM" id="SSF52440">
    <property type="entry name" value="PreATP-grasp domain"/>
    <property type="match status" value="1"/>
</dbReference>
<evidence type="ECO:0000259" key="18">
    <source>
        <dbReference type="PROSITE" id="PS50975"/>
    </source>
</evidence>
<sequence length="325" mass="33997">MAAPLSGHHIAVLMGGLSSEREVSLVSGRECADALERLGAQVSRVDAGRDIAEVLTRLKPDVCFNALHGAWGEDGCVQGVLETLGVPYTHCGVLASALAMDKAKAKAVLAAAGVAVPGGGLFNRFDVARDHVLPPPYVVKPNAEGSSVGVFLVFDGANRPPQEVVAPGWTFGEEVMVEPYIAGLELAVGVMDGKAMTVTEIVPKTAFYDYEAKYGEGGSEHIVPARIPLHAIEKAKKLSEMAHAALGCRGVTRSDLRYDDVNDVLVLLEVNTQPGMTPTSLVPEQAAAGGVDFDRLVLWIVEDAYARGGAGGIASRGETSGQGAR</sequence>
<gene>
    <name evidence="14" type="primary">ddl</name>
    <name evidence="19" type="ORF">DJ019_09405</name>
</gene>
<dbReference type="GO" id="GO:0008360">
    <property type="term" value="P:regulation of cell shape"/>
    <property type="evidence" value="ECO:0007669"/>
    <property type="project" value="UniProtKB-KW"/>
</dbReference>
<comment type="cofactor">
    <cofactor evidence="16">
        <name>Mg(2+)</name>
        <dbReference type="ChEBI" id="CHEBI:18420"/>
    </cofactor>
    <cofactor evidence="16">
        <name>Mn(2+)</name>
        <dbReference type="ChEBI" id="CHEBI:29035"/>
    </cofactor>
    <text evidence="16">Binds 2 magnesium or manganese ions per subunit.</text>
</comment>
<comment type="subcellular location">
    <subcellularLocation>
        <location evidence="3 14">Cytoplasm</location>
    </subcellularLocation>
</comment>
<comment type="catalytic activity">
    <reaction evidence="13 14">
        <text>2 D-alanine + ATP = D-alanyl-D-alanine + ADP + phosphate + H(+)</text>
        <dbReference type="Rhea" id="RHEA:11224"/>
        <dbReference type="ChEBI" id="CHEBI:15378"/>
        <dbReference type="ChEBI" id="CHEBI:30616"/>
        <dbReference type="ChEBI" id="CHEBI:43474"/>
        <dbReference type="ChEBI" id="CHEBI:57416"/>
        <dbReference type="ChEBI" id="CHEBI:57822"/>
        <dbReference type="ChEBI" id="CHEBI:456216"/>
        <dbReference type="EC" id="6.3.2.4"/>
    </reaction>
</comment>
<feature type="active site" evidence="15">
    <location>
        <position position="20"/>
    </location>
</feature>
<evidence type="ECO:0000256" key="4">
    <source>
        <dbReference type="ARBA" id="ARBA00010871"/>
    </source>
</evidence>
<dbReference type="Gene3D" id="3.40.50.20">
    <property type="match status" value="1"/>
</dbReference>
<dbReference type="PIRSF" id="PIRSF039102">
    <property type="entry name" value="Ddl/VanB"/>
    <property type="match status" value="1"/>
</dbReference>
<dbReference type="UniPathway" id="UPA00219"/>
<dbReference type="PANTHER" id="PTHR23132">
    <property type="entry name" value="D-ALANINE--D-ALANINE LIGASE"/>
    <property type="match status" value="1"/>
</dbReference>
<feature type="active site" evidence="15">
    <location>
        <position position="146"/>
    </location>
</feature>
<comment type="pathway">
    <text evidence="14">Cell wall biogenesis; peptidoglycan biosynthesis.</text>
</comment>
<keyword evidence="11 14" id="KW-0573">Peptidoglycan synthesis</keyword>
<comment type="similarity">
    <text evidence="4 14">Belongs to the D-alanine--D-alanine ligase family.</text>
</comment>
<dbReference type="GO" id="GO:0071555">
    <property type="term" value="P:cell wall organization"/>
    <property type="evidence" value="ECO:0007669"/>
    <property type="project" value="UniProtKB-KW"/>
</dbReference>
<feature type="active site" evidence="15">
    <location>
        <position position="280"/>
    </location>
</feature>
<dbReference type="InterPro" id="IPR011761">
    <property type="entry name" value="ATP-grasp"/>
</dbReference>
<keyword evidence="8 17" id="KW-0547">Nucleotide-binding</keyword>
<dbReference type="HAMAP" id="MF_00047">
    <property type="entry name" value="Dala_Dala_lig"/>
    <property type="match status" value="1"/>
</dbReference>
<keyword evidence="9 17" id="KW-0067">ATP-binding</keyword>
<dbReference type="EC" id="6.3.2.4" evidence="5 14"/>
<evidence type="ECO:0000256" key="12">
    <source>
        <dbReference type="ARBA" id="ARBA00023316"/>
    </source>
</evidence>
<keyword evidence="16" id="KW-0464">Manganese</keyword>
<dbReference type="GO" id="GO:0009252">
    <property type="term" value="P:peptidoglycan biosynthetic process"/>
    <property type="evidence" value="ECO:0007669"/>
    <property type="project" value="UniProtKB-UniRule"/>
</dbReference>
<dbReference type="Gene3D" id="3.30.1490.20">
    <property type="entry name" value="ATP-grasp fold, A domain"/>
    <property type="match status" value="1"/>
</dbReference>
<evidence type="ECO:0000313" key="19">
    <source>
        <dbReference type="EMBL" id="RAK66448.1"/>
    </source>
</evidence>
<name>A0A328BN69_9CAUL</name>
<protein>
    <recommendedName>
        <fullName evidence="5 14">D-alanine--D-alanine ligase</fullName>
        <ecNumber evidence="5 14">6.3.2.4</ecNumber>
    </recommendedName>
    <alternativeName>
        <fullName evidence="14">D-Ala-D-Ala ligase</fullName>
    </alternativeName>
    <alternativeName>
        <fullName evidence="14">D-alanylalanine synthetase</fullName>
    </alternativeName>
</protein>
<accession>A0A328BN69</accession>
<evidence type="ECO:0000256" key="11">
    <source>
        <dbReference type="ARBA" id="ARBA00022984"/>
    </source>
</evidence>
<evidence type="ECO:0000256" key="7">
    <source>
        <dbReference type="ARBA" id="ARBA00022598"/>
    </source>
</evidence>
<evidence type="ECO:0000256" key="9">
    <source>
        <dbReference type="ARBA" id="ARBA00022840"/>
    </source>
</evidence>
<feature type="binding site" evidence="16">
    <location>
        <position position="271"/>
    </location>
    <ligand>
        <name>Mg(2+)</name>
        <dbReference type="ChEBI" id="CHEBI:18420"/>
        <label>2</label>
    </ligand>
</feature>
<feature type="binding site" evidence="16">
    <location>
        <position position="269"/>
    </location>
    <ligand>
        <name>Mg(2+)</name>
        <dbReference type="ChEBI" id="CHEBI:18420"/>
        <label>1</label>
    </ligand>
</feature>
<dbReference type="OrthoDB" id="9813261at2"/>
<dbReference type="NCBIfam" id="TIGR01205">
    <property type="entry name" value="D_ala_D_alaTIGR"/>
    <property type="match status" value="1"/>
</dbReference>
<comment type="caution">
    <text evidence="19">The sequence shown here is derived from an EMBL/GenBank/DDBJ whole genome shotgun (WGS) entry which is preliminary data.</text>
</comment>
<keyword evidence="20" id="KW-1185">Reference proteome</keyword>
<feature type="binding site" evidence="16">
    <location>
        <position position="255"/>
    </location>
    <ligand>
        <name>Mg(2+)</name>
        <dbReference type="ChEBI" id="CHEBI:18420"/>
        <label>1</label>
    </ligand>
</feature>
<dbReference type="InterPro" id="IPR016185">
    <property type="entry name" value="PreATP-grasp_dom_sf"/>
</dbReference>
<evidence type="ECO:0000313" key="20">
    <source>
        <dbReference type="Proteomes" id="UP000249524"/>
    </source>
</evidence>
<dbReference type="InterPro" id="IPR000291">
    <property type="entry name" value="D-Ala_lig_Van_CS"/>
</dbReference>
<dbReference type="Pfam" id="PF01820">
    <property type="entry name" value="Dala_Dala_lig_N"/>
    <property type="match status" value="1"/>
</dbReference>
<evidence type="ECO:0000256" key="6">
    <source>
        <dbReference type="ARBA" id="ARBA00022490"/>
    </source>
</evidence>
<reference evidence="19 20" key="1">
    <citation type="submission" date="2018-05" db="EMBL/GenBank/DDBJ databases">
        <authorList>
            <person name="Lanie J.A."/>
            <person name="Ng W.-L."/>
            <person name="Kazmierczak K.M."/>
            <person name="Andrzejewski T.M."/>
            <person name="Davidsen T.M."/>
            <person name="Wayne K.J."/>
            <person name="Tettelin H."/>
            <person name="Glass J.I."/>
            <person name="Rusch D."/>
            <person name="Podicherti R."/>
            <person name="Tsui H.-C.T."/>
            <person name="Winkler M.E."/>
        </authorList>
    </citation>
    <scope>NUCLEOTIDE SEQUENCE [LARGE SCALE GENOMIC DNA]</scope>
    <source>
        <strain evidence="19 20">BUT-10</strain>
    </source>
</reference>
<dbReference type="GO" id="GO:0008716">
    <property type="term" value="F:D-alanine-D-alanine ligase activity"/>
    <property type="evidence" value="ECO:0007669"/>
    <property type="project" value="UniProtKB-UniRule"/>
</dbReference>
<dbReference type="PROSITE" id="PS00844">
    <property type="entry name" value="DALA_DALA_LIGASE_2"/>
    <property type="match status" value="1"/>
</dbReference>
<dbReference type="AlphaFoldDB" id="A0A328BN69"/>
<evidence type="ECO:0000256" key="17">
    <source>
        <dbReference type="PROSITE-ProRule" id="PRU00409"/>
    </source>
</evidence>
<evidence type="ECO:0000256" key="2">
    <source>
        <dbReference type="ARBA" id="ARBA00003921"/>
    </source>
</evidence>
<evidence type="ECO:0000256" key="15">
    <source>
        <dbReference type="PIRSR" id="PIRSR039102-1"/>
    </source>
</evidence>
<dbReference type="InterPro" id="IPR005905">
    <property type="entry name" value="D_ala_D_ala"/>
</dbReference>
<dbReference type="Proteomes" id="UP000249524">
    <property type="component" value="Unassembled WGS sequence"/>
</dbReference>
<keyword evidence="16" id="KW-0460">Magnesium</keyword>
<organism evidence="19 20">
    <name type="scientific">Phenylobacterium kunshanense</name>
    <dbReference type="NCBI Taxonomy" id="1445034"/>
    <lineage>
        <taxon>Bacteria</taxon>
        <taxon>Pseudomonadati</taxon>
        <taxon>Pseudomonadota</taxon>
        <taxon>Alphaproteobacteria</taxon>
        <taxon>Caulobacterales</taxon>
        <taxon>Caulobacteraceae</taxon>
        <taxon>Phenylobacterium</taxon>
    </lineage>
</organism>
<evidence type="ECO:0000256" key="8">
    <source>
        <dbReference type="ARBA" id="ARBA00022741"/>
    </source>
</evidence>
<evidence type="ECO:0000256" key="3">
    <source>
        <dbReference type="ARBA" id="ARBA00004496"/>
    </source>
</evidence>
<evidence type="ECO:0000256" key="13">
    <source>
        <dbReference type="ARBA" id="ARBA00047614"/>
    </source>
</evidence>
<dbReference type="SUPFAM" id="SSF56059">
    <property type="entry name" value="Glutathione synthetase ATP-binding domain-like"/>
    <property type="match status" value="1"/>
</dbReference>
<keyword evidence="6 14" id="KW-0963">Cytoplasm</keyword>
<dbReference type="Gene3D" id="3.30.470.20">
    <property type="entry name" value="ATP-grasp fold, B domain"/>
    <property type="match status" value="1"/>
</dbReference>
<dbReference type="InterPro" id="IPR013815">
    <property type="entry name" value="ATP_grasp_subdomain_1"/>
</dbReference>
<evidence type="ECO:0000256" key="5">
    <source>
        <dbReference type="ARBA" id="ARBA00012216"/>
    </source>
</evidence>
<proteinExistence type="inferred from homology"/>
<evidence type="ECO:0000256" key="1">
    <source>
        <dbReference type="ARBA" id="ARBA00001936"/>
    </source>
</evidence>
<feature type="domain" description="ATP-grasp" evidence="18">
    <location>
        <begin position="106"/>
        <end position="302"/>
    </location>
</feature>
<dbReference type="PANTHER" id="PTHR23132:SF23">
    <property type="entry name" value="D-ALANINE--D-ALANINE LIGASE B"/>
    <property type="match status" value="1"/>
</dbReference>
<comment type="cofactor">
    <cofactor evidence="1">
        <name>Mn(2+)</name>
        <dbReference type="ChEBI" id="CHEBI:29035"/>
    </cofactor>
</comment>
<evidence type="ECO:0000256" key="16">
    <source>
        <dbReference type="PIRSR" id="PIRSR039102-3"/>
    </source>
</evidence>
<dbReference type="NCBIfam" id="NF002378">
    <property type="entry name" value="PRK01372.1"/>
    <property type="match status" value="1"/>
</dbReference>
<dbReference type="GO" id="GO:0005737">
    <property type="term" value="C:cytoplasm"/>
    <property type="evidence" value="ECO:0007669"/>
    <property type="project" value="UniProtKB-SubCell"/>
</dbReference>
<dbReference type="GO" id="GO:0046872">
    <property type="term" value="F:metal ion binding"/>
    <property type="evidence" value="ECO:0007669"/>
    <property type="project" value="UniProtKB-KW"/>
</dbReference>
<dbReference type="InterPro" id="IPR011127">
    <property type="entry name" value="Dala_Dala_lig_N"/>
</dbReference>
<keyword evidence="7 14" id="KW-0436">Ligase</keyword>
<feature type="binding site" evidence="16">
    <location>
        <position position="269"/>
    </location>
    <ligand>
        <name>Mg(2+)</name>
        <dbReference type="ChEBI" id="CHEBI:18420"/>
        <label>2</label>
    </ligand>
</feature>
<evidence type="ECO:0000256" key="14">
    <source>
        <dbReference type="HAMAP-Rule" id="MF_00047"/>
    </source>
</evidence>
<dbReference type="PROSITE" id="PS50975">
    <property type="entry name" value="ATP_GRASP"/>
    <property type="match status" value="1"/>
</dbReference>